<dbReference type="PANTHER" id="PTHR43370">
    <property type="entry name" value="SUGAR ABC TRANSPORTER INTEGRAL MEMBRANE PROTEIN-RELATED"/>
    <property type="match status" value="1"/>
</dbReference>
<keyword evidence="5 6" id="KW-0472">Membrane</keyword>
<feature type="transmembrane region" description="Helical" evidence="6">
    <location>
        <begin position="270"/>
        <end position="295"/>
    </location>
</feature>
<reference evidence="7 13" key="1">
    <citation type="submission" date="2015-09" db="EMBL/GenBank/DDBJ databases">
        <authorList>
            <consortium name="Pathogen Informatics"/>
        </authorList>
    </citation>
    <scope>NUCLEOTIDE SEQUENCE [LARGE SCALE GENOMIC DNA]</scope>
    <source>
        <strain evidence="7 13">2789STDY5834921</strain>
    </source>
</reference>
<feature type="transmembrane region" description="Helical" evidence="6">
    <location>
        <begin position="99"/>
        <end position="117"/>
    </location>
</feature>
<keyword evidence="3 6" id="KW-0812">Transmembrane</keyword>
<dbReference type="InterPro" id="IPR001851">
    <property type="entry name" value="ABC_transp_permease"/>
</dbReference>
<dbReference type="EMBL" id="CABHNB010000041">
    <property type="protein sequence ID" value="VUX17749.1"/>
    <property type="molecule type" value="Genomic_DNA"/>
</dbReference>
<keyword evidence="2" id="KW-1003">Cell membrane</keyword>
<evidence type="ECO:0000313" key="15">
    <source>
        <dbReference type="Proteomes" id="UP000283585"/>
    </source>
</evidence>
<keyword evidence="18" id="KW-1185">Reference proteome</keyword>
<evidence type="ECO:0000313" key="9">
    <source>
        <dbReference type="EMBL" id="RGV65837.1"/>
    </source>
</evidence>
<dbReference type="EMBL" id="RCXQ01000004">
    <property type="protein sequence ID" value="RYT67447.1"/>
    <property type="molecule type" value="Genomic_DNA"/>
</dbReference>
<organism evidence="7 13">
    <name type="scientific">Blautia obeum</name>
    <dbReference type="NCBI Taxonomy" id="40520"/>
    <lineage>
        <taxon>Bacteria</taxon>
        <taxon>Bacillati</taxon>
        <taxon>Bacillota</taxon>
        <taxon>Clostridia</taxon>
        <taxon>Lachnospirales</taxon>
        <taxon>Lachnospiraceae</taxon>
        <taxon>Blautia</taxon>
    </lineage>
</organism>
<evidence type="ECO:0000256" key="6">
    <source>
        <dbReference type="SAM" id="Phobius"/>
    </source>
</evidence>
<dbReference type="Proteomes" id="UP000285897">
    <property type="component" value="Unassembled WGS sequence"/>
</dbReference>
<feature type="transmembrane region" description="Helical" evidence="6">
    <location>
        <begin position="67"/>
        <end position="87"/>
    </location>
</feature>
<evidence type="ECO:0000313" key="7">
    <source>
        <dbReference type="EMBL" id="CUP10701.1"/>
    </source>
</evidence>
<evidence type="ECO:0000313" key="18">
    <source>
        <dbReference type="Proteomes" id="UP000409147"/>
    </source>
</evidence>
<evidence type="ECO:0000313" key="17">
    <source>
        <dbReference type="Proteomes" id="UP000293506"/>
    </source>
</evidence>
<feature type="transmembrane region" description="Helical" evidence="6">
    <location>
        <begin position="6"/>
        <end position="27"/>
    </location>
</feature>
<protein>
    <submittedName>
        <fullName evidence="8">ABC transporter permease</fullName>
    </submittedName>
    <submittedName>
        <fullName evidence="7">Beta-methylgalactoside transporter inner membrane component</fullName>
    </submittedName>
</protein>
<dbReference type="EMBL" id="QRSS01000006">
    <property type="protein sequence ID" value="RGQ05616.1"/>
    <property type="molecule type" value="Genomic_DNA"/>
</dbReference>
<dbReference type="EMBL" id="CZBA01000001">
    <property type="protein sequence ID" value="CUP10701.1"/>
    <property type="molecule type" value="Genomic_DNA"/>
</dbReference>
<evidence type="ECO:0000313" key="12">
    <source>
        <dbReference type="EMBL" id="VUX17749.1"/>
    </source>
</evidence>
<dbReference type="EMBL" id="QROS01000002">
    <property type="protein sequence ID" value="RHL49630.1"/>
    <property type="molecule type" value="Genomic_DNA"/>
</dbReference>
<evidence type="ECO:0000256" key="1">
    <source>
        <dbReference type="ARBA" id="ARBA00004651"/>
    </source>
</evidence>
<accession>A0A174KIT5</accession>
<dbReference type="Proteomes" id="UP000293506">
    <property type="component" value="Unassembled WGS sequence"/>
</dbReference>
<proteinExistence type="predicted"/>
<feature type="transmembrane region" description="Helical" evidence="6">
    <location>
        <begin position="199"/>
        <end position="222"/>
    </location>
</feature>
<dbReference type="PANTHER" id="PTHR43370:SF1">
    <property type="entry name" value="GUANOSINE ABC TRANSPORTER PERMEASE PROTEIN NUPQ"/>
    <property type="match status" value="1"/>
</dbReference>
<keyword evidence="4 6" id="KW-1133">Transmembrane helix</keyword>
<dbReference type="EMBL" id="QRZI01000002">
    <property type="protein sequence ID" value="RGV65837.1"/>
    <property type="molecule type" value="Genomic_DNA"/>
</dbReference>
<evidence type="ECO:0000313" key="16">
    <source>
        <dbReference type="Proteomes" id="UP000285897"/>
    </source>
</evidence>
<reference evidence="14 15" key="2">
    <citation type="submission" date="2018-08" db="EMBL/GenBank/DDBJ databases">
        <title>A genome reference for cultivated species of the human gut microbiota.</title>
        <authorList>
            <person name="Zou Y."/>
            <person name="Xue W."/>
            <person name="Luo G."/>
        </authorList>
    </citation>
    <scope>NUCLEOTIDE SEQUENCE [LARGE SCALE GENOMIC DNA]</scope>
    <source>
        <strain evidence="9 14">AF14-23</strain>
        <strain evidence="8 15">AF29-2BH</strain>
        <strain evidence="10 16">AF37-6AC</strain>
    </source>
</reference>
<gene>
    <name evidence="10" type="ORF">DW021_04605</name>
    <name evidence="9" type="ORF">DWW07_04605</name>
    <name evidence="8" type="ORF">DWZ12_06925</name>
    <name evidence="11" type="ORF">EAI82_05865</name>
    <name evidence="7" type="ORF">ERS852533_00347</name>
    <name evidence="12" type="ORF">ROSSTS7063_02753</name>
</gene>
<dbReference type="Proteomes" id="UP000283585">
    <property type="component" value="Unassembled WGS sequence"/>
</dbReference>
<evidence type="ECO:0000313" key="8">
    <source>
        <dbReference type="EMBL" id="RGQ05616.1"/>
    </source>
</evidence>
<reference evidence="11 17" key="3">
    <citation type="journal article" date="2019" name="Science, e1252229">
        <title>Invertible promoters mediate bacterial phase variation, antibiotic resistance, and host adaptation in the gut.</title>
        <authorList>
            <person name="Jiang X."/>
            <person name="Hall A.B."/>
            <person name="Arthur T.D."/>
            <person name="Plichta D.R."/>
            <person name="Covington C.T."/>
            <person name="Poyet M."/>
            <person name="Crothers J."/>
            <person name="Moses P.L."/>
            <person name="Tolonen A.C."/>
            <person name="Vlamakis H."/>
            <person name="Alm E.J."/>
            <person name="Xavier R.J."/>
        </authorList>
    </citation>
    <scope>NUCLEOTIDE SEQUENCE [LARGE SCALE GENOMIC DNA]</scope>
    <source>
        <strain evidence="11">Af_0058</strain>
        <strain evidence="17">af_0058</strain>
    </source>
</reference>
<evidence type="ECO:0000256" key="4">
    <source>
        <dbReference type="ARBA" id="ARBA00022989"/>
    </source>
</evidence>
<evidence type="ECO:0000256" key="2">
    <source>
        <dbReference type="ARBA" id="ARBA00022475"/>
    </source>
</evidence>
<evidence type="ECO:0000313" key="13">
    <source>
        <dbReference type="Proteomes" id="UP000095413"/>
    </source>
</evidence>
<dbReference type="GO" id="GO:0022857">
    <property type="term" value="F:transmembrane transporter activity"/>
    <property type="evidence" value="ECO:0007669"/>
    <property type="project" value="InterPro"/>
</dbReference>
<evidence type="ECO:0000256" key="5">
    <source>
        <dbReference type="ARBA" id="ARBA00023136"/>
    </source>
</evidence>
<dbReference type="GO" id="GO:0005886">
    <property type="term" value="C:plasma membrane"/>
    <property type="evidence" value="ECO:0007669"/>
    <property type="project" value="UniProtKB-SubCell"/>
</dbReference>
<dbReference type="RefSeq" id="WP_055055266.1">
    <property type="nucleotide sequence ID" value="NZ_CABHNB010000041.1"/>
</dbReference>
<evidence type="ECO:0000256" key="3">
    <source>
        <dbReference type="ARBA" id="ARBA00022692"/>
    </source>
</evidence>
<sequence>MLQQIFTLSFMTAFLAAAVRLAVPLMYGGIGETIAEKSGILNIGMEGVMLSGAFFSFAGAWYSGNLFVGLLAGMLGGLVVSLLHGLLSITLVQNQSVSGLAINMLMLGVTSFLFKLMSDGQGYQQIETFPNIAIPGLSKIPLIGEAFFNCDFLTYLIYILLIFTWIFYKKTNPGLAFAAVGEHPQAAESAGIPVKKYRWVVMVFNGLLGGIGGAYLVLVQLGVFTENMISGRGYIALATVILGRYTPFGMFGAALLFGAANALQIRLQTIGVSISPFLLAILPYALTLIAMLGAAGKSSEPEALSKPYIKGSR</sequence>
<feature type="transmembrane region" description="Helical" evidence="6">
    <location>
        <begin position="39"/>
        <end position="61"/>
    </location>
</feature>
<dbReference type="Proteomes" id="UP000095413">
    <property type="component" value="Unassembled WGS sequence"/>
</dbReference>
<comment type="subcellular location">
    <subcellularLocation>
        <location evidence="1">Cell membrane</location>
        <topology evidence="1">Multi-pass membrane protein</topology>
    </subcellularLocation>
</comment>
<name>A0A174KIT5_9FIRM</name>
<dbReference type="Proteomes" id="UP000409147">
    <property type="component" value="Unassembled WGS sequence"/>
</dbReference>
<dbReference type="CDD" id="cd06580">
    <property type="entry name" value="TM_PBP1_transp_TpRbsC_like"/>
    <property type="match status" value="1"/>
</dbReference>
<reference evidence="12 18" key="4">
    <citation type="submission" date="2019-07" db="EMBL/GenBank/DDBJ databases">
        <authorList>
            <person name="Hibberd C M."/>
            <person name="Gehrig L. J."/>
            <person name="Chang H.-W."/>
            <person name="Venkatesh S."/>
        </authorList>
    </citation>
    <scope>NUCLEOTIDE SEQUENCE [LARGE SCALE GENOMIC DNA]</scope>
    <source>
        <strain evidence="12">Ruminococcus_obeum_SSTS_Bg7063</strain>
    </source>
</reference>
<dbReference type="OrthoDB" id="9792579at2"/>
<evidence type="ECO:0000313" key="14">
    <source>
        <dbReference type="Proteomes" id="UP000265828"/>
    </source>
</evidence>
<feature type="transmembrane region" description="Helical" evidence="6">
    <location>
        <begin position="234"/>
        <end position="258"/>
    </location>
</feature>
<dbReference type="Proteomes" id="UP000265828">
    <property type="component" value="Unassembled WGS sequence"/>
</dbReference>
<feature type="transmembrane region" description="Helical" evidence="6">
    <location>
        <begin position="146"/>
        <end position="168"/>
    </location>
</feature>
<evidence type="ECO:0000313" key="11">
    <source>
        <dbReference type="EMBL" id="RYT67447.1"/>
    </source>
</evidence>
<dbReference type="AlphaFoldDB" id="A0A174KIT5"/>
<evidence type="ECO:0000313" key="10">
    <source>
        <dbReference type="EMBL" id="RHL49630.1"/>
    </source>
</evidence>
<dbReference type="Pfam" id="PF02653">
    <property type="entry name" value="BPD_transp_2"/>
    <property type="match status" value="1"/>
</dbReference>